<evidence type="ECO:0000313" key="1">
    <source>
        <dbReference type="EMBL" id="EHR59499.1"/>
    </source>
</evidence>
<dbReference type="AlphaFoldDB" id="H5XH28"/>
<protein>
    <recommendedName>
        <fullName evidence="3">DUF1963 domain-containing protein</fullName>
    </recommendedName>
</protein>
<dbReference type="Proteomes" id="UP000002791">
    <property type="component" value="Chromosome"/>
</dbReference>
<proteinExistence type="predicted"/>
<organism evidence="1 2">
    <name type="scientific">Saccharomonospora cyanea NA-134</name>
    <dbReference type="NCBI Taxonomy" id="882082"/>
    <lineage>
        <taxon>Bacteria</taxon>
        <taxon>Bacillati</taxon>
        <taxon>Actinomycetota</taxon>
        <taxon>Actinomycetes</taxon>
        <taxon>Pseudonocardiales</taxon>
        <taxon>Pseudonocardiaceae</taxon>
        <taxon>Saccharomonospora</taxon>
    </lineage>
</organism>
<sequence length="276" mass="30930">MPRMDVGMDVTEVLAELEAHCVETLGERDGPRMAALARRGYRIAPAREAAAPAGRSRLGGGALLEPVTEWPHVEGIPLNLMAVLDVDVLAPWLGEELPAVSGLLNFFYLEPDMPYAEYRRFDVFTDSRCWRVVAADPRYAVERLAPSPAYVFDARPAAAAPIITLPSYDEPVVQALLGSDDEDDMPRWFAAFDLSGEWRPGSDDHPAYHWGRHHRAFGWPWPLQSGFLRDGEVHLLQLDSDEQWQFGDFGLLYYVIPLDALRAGDFSQARVEVQCH</sequence>
<dbReference type="PANTHER" id="PTHR36436">
    <property type="entry name" value="SLL5081 PROTEIN"/>
    <property type="match status" value="1"/>
</dbReference>
<accession>H5XH28</accession>
<evidence type="ECO:0000313" key="2">
    <source>
        <dbReference type="Proteomes" id="UP000002791"/>
    </source>
</evidence>
<gene>
    <name evidence="1" type="ORF">SaccyDRAFT_0571</name>
</gene>
<reference evidence="1 2" key="1">
    <citation type="submission" date="2011-11" db="EMBL/GenBank/DDBJ databases">
        <title>The Noncontiguous Finished sequence of Saccharomonospora cyanea NA-134.</title>
        <authorList>
            <consortium name="US DOE Joint Genome Institute"/>
            <person name="Lucas S."/>
            <person name="Han J."/>
            <person name="Lapidus A."/>
            <person name="Cheng J.-F."/>
            <person name="Goodwin L."/>
            <person name="Pitluck S."/>
            <person name="Peters L."/>
            <person name="Ovchinnikova G."/>
            <person name="Lu M."/>
            <person name="Detter J.C."/>
            <person name="Han C."/>
            <person name="Tapia R."/>
            <person name="Land M."/>
            <person name="Hauser L."/>
            <person name="Kyrpides N."/>
            <person name="Ivanova N."/>
            <person name="Pagani I."/>
            <person name="Brambilla E.-M."/>
            <person name="Klenk H.-P."/>
            <person name="Woyke T."/>
        </authorList>
    </citation>
    <scope>NUCLEOTIDE SEQUENCE [LARGE SCALE GENOMIC DNA]</scope>
    <source>
        <strain evidence="1 2">NA-134</strain>
    </source>
</reference>
<dbReference type="eggNOG" id="COG3878">
    <property type="taxonomic scope" value="Bacteria"/>
</dbReference>
<dbReference type="EMBL" id="CM001440">
    <property type="protein sequence ID" value="EHR59499.1"/>
    <property type="molecule type" value="Genomic_DNA"/>
</dbReference>
<evidence type="ECO:0008006" key="3">
    <source>
        <dbReference type="Google" id="ProtNLM"/>
    </source>
</evidence>
<dbReference type="Pfam" id="PF09234">
    <property type="entry name" value="DUF1963"/>
    <property type="match status" value="1"/>
</dbReference>
<dbReference type="HOGENOM" id="CLU_092069_0_0_11"/>
<name>H5XH28_9PSEU</name>
<keyword evidence="2" id="KW-1185">Reference proteome</keyword>
<dbReference type="Gene3D" id="2.30.320.10">
    <property type="entry name" value="YwqG-like"/>
    <property type="match status" value="1"/>
</dbReference>
<dbReference type="InterPro" id="IPR015315">
    <property type="entry name" value="DUF1963"/>
</dbReference>
<dbReference type="SUPFAM" id="SSF103032">
    <property type="entry name" value="Hypothetical protein YwqG"/>
    <property type="match status" value="1"/>
</dbReference>
<dbReference type="STRING" id="882082.SaccyDRAFT_0571"/>
<dbReference type="PANTHER" id="PTHR36436:SF6">
    <property type="entry name" value="SLL5081 PROTEIN"/>
    <property type="match status" value="1"/>
</dbReference>
<dbReference type="InterPro" id="IPR035948">
    <property type="entry name" value="YwqG-like_sf"/>
</dbReference>